<comment type="caution">
    <text evidence="7">The sequence shown here is derived from an EMBL/GenBank/DDBJ whole genome shotgun (WGS) entry which is preliminary data.</text>
</comment>
<dbReference type="Gene3D" id="3.40.50.2000">
    <property type="entry name" value="Glycogen Phosphorylase B"/>
    <property type="match status" value="1"/>
</dbReference>
<dbReference type="SUPFAM" id="SSF53448">
    <property type="entry name" value="Nucleotide-diphospho-sugar transferases"/>
    <property type="match status" value="1"/>
</dbReference>
<feature type="compositionally biased region" description="Polar residues" evidence="5">
    <location>
        <begin position="37"/>
        <end position="46"/>
    </location>
</feature>
<evidence type="ECO:0000313" key="7">
    <source>
        <dbReference type="EMBL" id="MEF2965954.1"/>
    </source>
</evidence>
<protein>
    <submittedName>
        <fullName evidence="7">Glycosyltransferase</fullName>
        <ecNumber evidence="7">2.4.-.-</ecNumber>
    </submittedName>
</protein>
<proteinExistence type="inferred from homology"/>
<feature type="domain" description="Glycosyltransferase 2-like" evidence="6">
    <location>
        <begin position="471"/>
        <end position="609"/>
    </location>
</feature>
<evidence type="ECO:0000313" key="8">
    <source>
        <dbReference type="Proteomes" id="UP001306950"/>
    </source>
</evidence>
<reference evidence="7 8" key="1">
    <citation type="submission" date="2024-02" db="EMBL/GenBank/DDBJ databases">
        <title>A nitrogen-fixing paenibacillus bacterium.</title>
        <authorList>
            <person name="Zhang W.L."/>
            <person name="Chen S.F."/>
        </authorList>
    </citation>
    <scope>NUCLEOTIDE SEQUENCE [LARGE SCALE GENOMIC DNA]</scope>
    <source>
        <strain evidence="7 8">M1</strain>
    </source>
</reference>
<dbReference type="SUPFAM" id="SSF53756">
    <property type="entry name" value="UDP-Glycosyltransferase/glycogen phosphorylase"/>
    <property type="match status" value="1"/>
</dbReference>
<sequence length="878" mass="98333">MKKATSRFPKRNTRSGTPILLNPLGSRGPERTHRITNHSANPSSSPLLAGAGELFPPRPEAASPSAIPYGLLKEHKRANEYSQAGAAGLKPGTYDVFRFPVIDWDFRWQRPQQISRQFADHGQRVFYVTTEMTALTRDGLSKDEVIRYVKVQKAAPQVWLVTLCSNRKLNLYQDEMSPEDVRFLQWSIEHVKAKFHITHMLSIVDLPFWAPLVEALDNNKVIYDCMDDHSGFSTNSPSMLLQEERLISISDLVLASSQSLYDKLRKLHPAVVLLRNGADVEHFRSPNGKSVPELAGIEGPIIGYFGAISEWFDIGLIHGLALRRPDWTFILIGNTFGCDISEVEGLDNVKLLGEKPYGELPEYLHRFDAALIPFKYNELTKATNPVKLYEYLAAGKPVIASPLPELAAVAPHLISMAYGPEQFEAAIGQALKFTTPGKAKRMAEFASANSWKQRFDELQTAIAQRIFPKVSVILVTHNNWSYTQQCLRSLLRPGQYPNLETIVVDNASGDQTLEQLGKISDDRLKVISLDRNLGFAAGNTAGCESAGGEYLILLNNDTIIPDGSWISRLIRPLMKHPDVGMAGPMSNFVGNDQALDHFVGDRSAGPNPNWLEDFYFYYKGKCRETELLGFFCVAMKRKVWETVGPLDSNYGLGMFEDDDYCERVKRAGYRLMIVEDAFVYHHGSATIKKMQPDEYETLWSQNKAYFEQKWMKIWRNPKRPENLFFGAEDPADAAGRLEASGRGTVLVLGGKNWTANRSRWQTIVRELASEQSRLIIVPVLRHYNHPVAGIRKAGPQLYLTNRIDLFAEAKFDAVIYCGDAAPPPLRAGRHIADTGSYTAGQLEVLGRVVPQLEYWSGGDPAAIVQEIGRSPSFADNLQ</sequence>
<comment type="pathway">
    <text evidence="1">Cell wall biogenesis; cell wall polysaccharide biosynthesis.</text>
</comment>
<evidence type="ECO:0000256" key="5">
    <source>
        <dbReference type="SAM" id="MobiDB-lite"/>
    </source>
</evidence>
<evidence type="ECO:0000256" key="1">
    <source>
        <dbReference type="ARBA" id="ARBA00004776"/>
    </source>
</evidence>
<dbReference type="Gene3D" id="3.90.550.10">
    <property type="entry name" value="Spore Coat Polysaccharide Biosynthesis Protein SpsA, Chain A"/>
    <property type="match status" value="1"/>
</dbReference>
<dbReference type="EMBL" id="JAZHPZ010000003">
    <property type="protein sequence ID" value="MEF2965954.1"/>
    <property type="molecule type" value="Genomic_DNA"/>
</dbReference>
<organism evidence="7 8">
    <name type="scientific">Paenibacillus haidiansis</name>
    <dbReference type="NCBI Taxonomy" id="1574488"/>
    <lineage>
        <taxon>Bacteria</taxon>
        <taxon>Bacillati</taxon>
        <taxon>Bacillota</taxon>
        <taxon>Bacilli</taxon>
        <taxon>Bacillales</taxon>
        <taxon>Paenibacillaceae</taxon>
        <taxon>Paenibacillus</taxon>
    </lineage>
</organism>
<evidence type="ECO:0000256" key="2">
    <source>
        <dbReference type="ARBA" id="ARBA00006739"/>
    </source>
</evidence>
<dbReference type="GO" id="GO:0016757">
    <property type="term" value="F:glycosyltransferase activity"/>
    <property type="evidence" value="ECO:0007669"/>
    <property type="project" value="UniProtKB-KW"/>
</dbReference>
<keyword evidence="4 7" id="KW-0808">Transferase</keyword>
<evidence type="ECO:0000256" key="4">
    <source>
        <dbReference type="ARBA" id="ARBA00022679"/>
    </source>
</evidence>
<evidence type="ECO:0000256" key="3">
    <source>
        <dbReference type="ARBA" id="ARBA00022676"/>
    </source>
</evidence>
<name>A0ABU7VSU7_9BACL</name>
<evidence type="ECO:0000259" key="6">
    <source>
        <dbReference type="Pfam" id="PF00535"/>
    </source>
</evidence>
<dbReference type="Gene3D" id="3.40.50.11010">
    <property type="match status" value="1"/>
</dbReference>
<dbReference type="CDD" id="cd04186">
    <property type="entry name" value="GT_2_like_c"/>
    <property type="match status" value="1"/>
</dbReference>
<dbReference type="Pfam" id="PF00535">
    <property type="entry name" value="Glycos_transf_2"/>
    <property type="match status" value="1"/>
</dbReference>
<dbReference type="EC" id="2.4.-.-" evidence="7"/>
<dbReference type="InterPro" id="IPR029044">
    <property type="entry name" value="Nucleotide-diphossugar_trans"/>
</dbReference>
<accession>A0ABU7VSU7</accession>
<dbReference type="Pfam" id="PF13692">
    <property type="entry name" value="Glyco_trans_1_4"/>
    <property type="match status" value="1"/>
</dbReference>
<dbReference type="PANTHER" id="PTHR43179">
    <property type="entry name" value="RHAMNOSYLTRANSFERASE WBBL"/>
    <property type="match status" value="1"/>
</dbReference>
<feature type="region of interest" description="Disordered" evidence="5">
    <location>
        <begin position="1"/>
        <end position="46"/>
    </location>
</feature>
<gene>
    <name evidence="7" type="ORF">V3851_08940</name>
</gene>
<dbReference type="PANTHER" id="PTHR43179:SF12">
    <property type="entry name" value="GALACTOFURANOSYLTRANSFERASE GLFT2"/>
    <property type="match status" value="1"/>
</dbReference>
<feature type="compositionally biased region" description="Basic residues" evidence="5">
    <location>
        <begin position="1"/>
        <end position="13"/>
    </location>
</feature>
<comment type="similarity">
    <text evidence="2">Belongs to the glycosyltransferase 2 family.</text>
</comment>
<dbReference type="RefSeq" id="WP_331846177.1">
    <property type="nucleotide sequence ID" value="NZ_JAZHPZ010000003.1"/>
</dbReference>
<keyword evidence="3 7" id="KW-0328">Glycosyltransferase</keyword>
<keyword evidence="8" id="KW-1185">Reference proteome</keyword>
<dbReference type="Proteomes" id="UP001306950">
    <property type="component" value="Unassembled WGS sequence"/>
</dbReference>
<dbReference type="InterPro" id="IPR001173">
    <property type="entry name" value="Glyco_trans_2-like"/>
</dbReference>